<reference evidence="1 2" key="1">
    <citation type="submission" date="2021-06" db="EMBL/GenBank/DDBJ databases">
        <title>Caerostris extrusa draft genome.</title>
        <authorList>
            <person name="Kono N."/>
            <person name="Arakawa K."/>
        </authorList>
    </citation>
    <scope>NUCLEOTIDE SEQUENCE [LARGE SCALE GENOMIC DNA]</scope>
</reference>
<accession>A0AAV4ND47</accession>
<evidence type="ECO:0000313" key="2">
    <source>
        <dbReference type="Proteomes" id="UP001054945"/>
    </source>
</evidence>
<organism evidence="1 2">
    <name type="scientific">Caerostris extrusa</name>
    <name type="common">Bark spider</name>
    <name type="synonym">Caerostris bankana</name>
    <dbReference type="NCBI Taxonomy" id="172846"/>
    <lineage>
        <taxon>Eukaryota</taxon>
        <taxon>Metazoa</taxon>
        <taxon>Ecdysozoa</taxon>
        <taxon>Arthropoda</taxon>
        <taxon>Chelicerata</taxon>
        <taxon>Arachnida</taxon>
        <taxon>Araneae</taxon>
        <taxon>Araneomorphae</taxon>
        <taxon>Entelegynae</taxon>
        <taxon>Araneoidea</taxon>
        <taxon>Araneidae</taxon>
        <taxon>Caerostris</taxon>
    </lineage>
</organism>
<gene>
    <name evidence="1" type="ORF">CEXT_84911</name>
</gene>
<comment type="caution">
    <text evidence="1">The sequence shown here is derived from an EMBL/GenBank/DDBJ whole genome shotgun (WGS) entry which is preliminary data.</text>
</comment>
<name>A0AAV4ND47_CAEEX</name>
<dbReference type="AlphaFoldDB" id="A0AAV4ND47"/>
<protein>
    <submittedName>
        <fullName evidence="1">Uncharacterized protein</fullName>
    </submittedName>
</protein>
<evidence type="ECO:0000313" key="1">
    <source>
        <dbReference type="EMBL" id="GIX81891.1"/>
    </source>
</evidence>
<feature type="non-terminal residue" evidence="1">
    <location>
        <position position="37"/>
    </location>
</feature>
<sequence>MGEEVKRSEQVECNRGHYLEGFIGHLVFGPDAPALCE</sequence>
<keyword evidence="2" id="KW-1185">Reference proteome</keyword>
<proteinExistence type="predicted"/>
<dbReference type="EMBL" id="BPLR01020722">
    <property type="protein sequence ID" value="GIX81891.1"/>
    <property type="molecule type" value="Genomic_DNA"/>
</dbReference>
<dbReference type="Proteomes" id="UP001054945">
    <property type="component" value="Unassembled WGS sequence"/>
</dbReference>